<evidence type="ECO:0000259" key="2">
    <source>
        <dbReference type="Pfam" id="PF13403"/>
    </source>
</evidence>
<evidence type="ECO:0000313" key="4">
    <source>
        <dbReference type="Proteomes" id="UP000628984"/>
    </source>
</evidence>
<name>A0A918IT63_9RHOB</name>
<dbReference type="Proteomes" id="UP000628984">
    <property type="component" value="Unassembled WGS sequence"/>
</dbReference>
<evidence type="ECO:0000313" key="3">
    <source>
        <dbReference type="EMBL" id="GGW30380.1"/>
    </source>
</evidence>
<keyword evidence="4" id="KW-1185">Reference proteome</keyword>
<dbReference type="Pfam" id="PF13403">
    <property type="entry name" value="Hint_2"/>
    <property type="match status" value="1"/>
</dbReference>
<dbReference type="InterPro" id="IPR049804">
    <property type="entry name" value="Choice_anch_L"/>
</dbReference>
<dbReference type="Pfam" id="PF17963">
    <property type="entry name" value="Big_9"/>
    <property type="match status" value="1"/>
</dbReference>
<protein>
    <recommendedName>
        <fullName evidence="2">Hedgehog/Intein (Hint) domain-containing protein</fullName>
    </recommendedName>
</protein>
<feature type="compositionally biased region" description="Low complexity" evidence="1">
    <location>
        <begin position="80"/>
        <end position="93"/>
    </location>
</feature>
<dbReference type="InterPro" id="IPR036844">
    <property type="entry name" value="Hint_dom_sf"/>
</dbReference>
<sequence>MGVGAELTYNSNVTALQMANTIFGDGVSVLSASYSGPSYSAAIYSDGQLSPGVVPSNSGVILSTGRADSFTQHNGNPNRSTGTSTDTTGTNNNAQFNAVAGAPTYDAVWLDATFVPTGNTMTIKFVFASEEYPEYINSQFNDVVGVWVNGSAVPISVGTGRTSVNNINTNTQPNLTVSNVNDTYNTEMDGFTVTLSLDMQVTPGVANTIRIGIADVSDAQYDSNLLIAADSVQTAVVARDDSVTMFATGTQTINVLGNDQSASGNALVITQINGVPVVAGQTVVLPSGQQIRLNADGTFTITGDGQTENTSFTYTVSNAHGNGNGVTDTAIVNLTQIPCFVAGTLIGTPGGPRRVEGLTPGDLVLTVDDGAQPLRWIGRRTVPATGNFAPIRIAAGAFGDHGTLLVSPQHRVLLRDAMAELLFGEDEVLVAAKDLLNHDGVCRVEGGQVEYVHLLFDRHQVIWAEGLPTESFLPGPQMSHSFDGAVLQELVTLFPELDPMTGHGYGPAARRMLRGYEAQLLLTGAA</sequence>
<comment type="caution">
    <text evidence="3">The sequence shown here is derived from an EMBL/GenBank/DDBJ whole genome shotgun (WGS) entry which is preliminary data.</text>
</comment>
<gene>
    <name evidence="3" type="ORF">GCM10011452_18820</name>
</gene>
<dbReference type="EMBL" id="BMYQ01000004">
    <property type="protein sequence ID" value="GGW30380.1"/>
    <property type="molecule type" value="Genomic_DNA"/>
</dbReference>
<accession>A0A918IT63</accession>
<dbReference type="Gene3D" id="2.170.16.10">
    <property type="entry name" value="Hedgehog/Intein (Hint) domain"/>
    <property type="match status" value="1"/>
</dbReference>
<dbReference type="InterPro" id="IPR028992">
    <property type="entry name" value="Hedgehog/Intein_dom"/>
</dbReference>
<proteinExistence type="predicted"/>
<reference evidence="3" key="1">
    <citation type="journal article" date="2014" name="Int. J. Syst. Evol. Microbiol.">
        <title>Complete genome sequence of Corynebacterium casei LMG S-19264T (=DSM 44701T), isolated from a smear-ripened cheese.</title>
        <authorList>
            <consortium name="US DOE Joint Genome Institute (JGI-PGF)"/>
            <person name="Walter F."/>
            <person name="Albersmeier A."/>
            <person name="Kalinowski J."/>
            <person name="Ruckert C."/>
        </authorList>
    </citation>
    <scope>NUCLEOTIDE SEQUENCE</scope>
    <source>
        <strain evidence="3">KCTC 23714</strain>
    </source>
</reference>
<reference evidence="3" key="2">
    <citation type="submission" date="2020-09" db="EMBL/GenBank/DDBJ databases">
        <authorList>
            <person name="Sun Q."/>
            <person name="Kim S."/>
        </authorList>
    </citation>
    <scope>NUCLEOTIDE SEQUENCE</scope>
    <source>
        <strain evidence="3">KCTC 23714</strain>
    </source>
</reference>
<feature type="compositionally biased region" description="Polar residues" evidence="1">
    <location>
        <begin position="69"/>
        <end position="79"/>
    </location>
</feature>
<dbReference type="RefSeq" id="WP_189633592.1">
    <property type="nucleotide sequence ID" value="NZ_BMYQ01000004.1"/>
</dbReference>
<feature type="domain" description="Hedgehog/Intein (Hint)" evidence="2">
    <location>
        <begin position="338"/>
        <end position="475"/>
    </location>
</feature>
<dbReference type="NCBIfam" id="NF038133">
    <property type="entry name" value="choice_anch_L"/>
    <property type="match status" value="1"/>
</dbReference>
<dbReference type="AlphaFoldDB" id="A0A918IT63"/>
<dbReference type="SUPFAM" id="SSF51294">
    <property type="entry name" value="Hedgehog/intein (Hint) domain"/>
    <property type="match status" value="1"/>
</dbReference>
<evidence type="ECO:0000256" key="1">
    <source>
        <dbReference type="SAM" id="MobiDB-lite"/>
    </source>
</evidence>
<feature type="region of interest" description="Disordered" evidence="1">
    <location>
        <begin position="67"/>
        <end position="94"/>
    </location>
</feature>
<organism evidence="3 4">
    <name type="scientific">Gemmobacter lanyuensis</name>
    <dbReference type="NCBI Taxonomy" id="1054497"/>
    <lineage>
        <taxon>Bacteria</taxon>
        <taxon>Pseudomonadati</taxon>
        <taxon>Pseudomonadota</taxon>
        <taxon>Alphaproteobacteria</taxon>
        <taxon>Rhodobacterales</taxon>
        <taxon>Paracoccaceae</taxon>
        <taxon>Gemmobacter</taxon>
    </lineage>
</organism>